<dbReference type="InterPro" id="IPR000418">
    <property type="entry name" value="Ets_dom"/>
</dbReference>
<keyword evidence="2 3" id="KW-0238">DNA-binding</keyword>
<dbReference type="Gene3D" id="1.10.10.10">
    <property type="entry name" value="Winged helix-like DNA-binding domain superfamily/Winged helix DNA-binding domain"/>
    <property type="match status" value="1"/>
</dbReference>
<reference evidence="8" key="1">
    <citation type="submission" date="2025-08" db="UniProtKB">
        <authorList>
            <consortium name="RefSeq"/>
        </authorList>
    </citation>
    <scope>IDENTIFICATION</scope>
    <source>
        <tissue evidence="8">Muscle</tissue>
    </source>
</reference>
<evidence type="ECO:0000313" key="8">
    <source>
        <dbReference type="RefSeq" id="XP_013787425.1"/>
    </source>
</evidence>
<evidence type="ECO:0000256" key="3">
    <source>
        <dbReference type="RuleBase" id="RU004019"/>
    </source>
</evidence>
<evidence type="ECO:0000256" key="4">
    <source>
        <dbReference type="SAM" id="MobiDB-lite"/>
    </source>
</evidence>
<dbReference type="PANTHER" id="PTHR11849">
    <property type="entry name" value="ETS"/>
    <property type="match status" value="1"/>
</dbReference>
<dbReference type="PROSITE" id="PS50061">
    <property type="entry name" value="ETS_DOMAIN_3"/>
    <property type="match status" value="1"/>
</dbReference>
<evidence type="ECO:0000256" key="2">
    <source>
        <dbReference type="ARBA" id="ARBA00023125"/>
    </source>
</evidence>
<dbReference type="SUPFAM" id="SSF47769">
    <property type="entry name" value="SAM/Pointed domain"/>
    <property type="match status" value="1"/>
</dbReference>
<keyword evidence="7" id="KW-1185">Reference proteome</keyword>
<dbReference type="InterPro" id="IPR013761">
    <property type="entry name" value="SAM/pointed_sf"/>
</dbReference>
<dbReference type="Proteomes" id="UP000694941">
    <property type="component" value="Unplaced"/>
</dbReference>
<dbReference type="PRINTS" id="PR00454">
    <property type="entry name" value="ETSDOMAIN"/>
</dbReference>
<keyword evidence="3" id="KW-0539">Nucleus</keyword>
<name>A0ABM1BRT9_LIMPO</name>
<evidence type="ECO:0000313" key="7">
    <source>
        <dbReference type="Proteomes" id="UP000694941"/>
    </source>
</evidence>
<dbReference type="PANTHER" id="PTHR11849:SF201">
    <property type="entry name" value="ETS DNA-BINDING PROTEIN POKKURI"/>
    <property type="match status" value="1"/>
</dbReference>
<dbReference type="SUPFAM" id="SSF46785">
    <property type="entry name" value="Winged helix' DNA-binding domain"/>
    <property type="match status" value="1"/>
</dbReference>
<dbReference type="PROSITE" id="PS51433">
    <property type="entry name" value="PNT"/>
    <property type="match status" value="1"/>
</dbReference>
<feature type="region of interest" description="Disordered" evidence="4">
    <location>
        <begin position="103"/>
        <end position="161"/>
    </location>
</feature>
<evidence type="ECO:0000259" key="6">
    <source>
        <dbReference type="PROSITE" id="PS51433"/>
    </source>
</evidence>
<dbReference type="SMART" id="SM00413">
    <property type="entry name" value="ETS"/>
    <property type="match status" value="1"/>
</dbReference>
<protein>
    <submittedName>
        <fullName evidence="8">Ets DNA-binding protein pokkuri-like</fullName>
    </submittedName>
</protein>
<dbReference type="InterPro" id="IPR003118">
    <property type="entry name" value="Pointed_dom"/>
</dbReference>
<dbReference type="GeneID" id="106471373"/>
<feature type="compositionally biased region" description="Polar residues" evidence="4">
    <location>
        <begin position="104"/>
        <end position="139"/>
    </location>
</feature>
<proteinExistence type="inferred from homology"/>
<feature type="domain" description="PNT" evidence="6">
    <location>
        <begin position="1"/>
        <end position="31"/>
    </location>
</feature>
<feature type="domain" description="ETS" evidence="5">
    <location>
        <begin position="176"/>
        <end position="259"/>
    </location>
</feature>
<evidence type="ECO:0000259" key="5">
    <source>
        <dbReference type="PROSITE" id="PS50061"/>
    </source>
</evidence>
<accession>A0ABM1BRT9</accession>
<comment type="subcellular location">
    <subcellularLocation>
        <location evidence="3">Nucleus</location>
    </subcellularLocation>
</comment>
<evidence type="ECO:0000256" key="1">
    <source>
        <dbReference type="ARBA" id="ARBA00005562"/>
    </source>
</evidence>
<dbReference type="Pfam" id="PF00178">
    <property type="entry name" value="Ets"/>
    <property type="match status" value="1"/>
</dbReference>
<dbReference type="InterPro" id="IPR046328">
    <property type="entry name" value="ETS_fam"/>
</dbReference>
<dbReference type="InterPro" id="IPR036388">
    <property type="entry name" value="WH-like_DNA-bd_sf"/>
</dbReference>
<dbReference type="InterPro" id="IPR036390">
    <property type="entry name" value="WH_DNA-bd_sf"/>
</dbReference>
<gene>
    <name evidence="8" type="primary">LOC106471373</name>
</gene>
<comment type="similarity">
    <text evidence="1 3">Belongs to the ETS family.</text>
</comment>
<organism evidence="7 8">
    <name type="scientific">Limulus polyphemus</name>
    <name type="common">Atlantic horseshoe crab</name>
    <dbReference type="NCBI Taxonomy" id="6850"/>
    <lineage>
        <taxon>Eukaryota</taxon>
        <taxon>Metazoa</taxon>
        <taxon>Ecdysozoa</taxon>
        <taxon>Arthropoda</taxon>
        <taxon>Chelicerata</taxon>
        <taxon>Merostomata</taxon>
        <taxon>Xiphosura</taxon>
        <taxon>Limulidae</taxon>
        <taxon>Limulus</taxon>
    </lineage>
</organism>
<sequence length="315" mass="35872">MCLLTKSDFMERAPRAGDIMYNCFHLLLKQCLKNASQHTRYPYINNISTALLREQEANSDPPLIRSNANITSPWPIISSDFQNMGHVIHNSSNSISNLIGEVDNTLTQSPSPGSDSLKESLQSTNPSFDGSQNGTNSDMITVRTPSPREIPSAINKDTIKNNHAEKDRSLDKINVRLLWSFLQELLNDPEQRYHHCIAWKDKINGVFKIVDPNHLARLWGMQKNHLNMNFDKMSRALRYYYRVKILKKEPGERHCYRFLRPPGELRHCKQRSLLIKDAINATSPIINPSVAANDAEMTVLDMSIKEECSLPSQGE</sequence>
<dbReference type="RefSeq" id="XP_013787425.1">
    <property type="nucleotide sequence ID" value="XM_013931971.2"/>
</dbReference>